<accession>A0A5S6R5F5</accession>
<reference evidence="9" key="1">
    <citation type="submission" date="2019-12" db="UniProtKB">
        <authorList>
            <consortium name="WormBaseParasite"/>
        </authorList>
    </citation>
    <scope>IDENTIFICATION</scope>
</reference>
<name>A0A5S6R5F5_TRIMR</name>
<evidence type="ECO:0000313" key="9">
    <source>
        <dbReference type="WBParaSite" id="TMUE_3000014442.1"/>
    </source>
</evidence>
<feature type="region of interest" description="Disordered" evidence="6">
    <location>
        <begin position="36"/>
        <end position="74"/>
    </location>
</feature>
<dbReference type="InterPro" id="IPR040057">
    <property type="entry name" value="Spe-39"/>
</dbReference>
<dbReference type="STRING" id="70415.A0A5S6R5F5"/>
<feature type="compositionally biased region" description="Low complexity" evidence="6">
    <location>
        <begin position="52"/>
        <end position="69"/>
    </location>
</feature>
<dbReference type="GO" id="GO:0005770">
    <property type="term" value="C:late endosome"/>
    <property type="evidence" value="ECO:0007669"/>
    <property type="project" value="UniProtKB-SubCell"/>
</dbReference>
<dbReference type="InterPro" id="IPR006925">
    <property type="entry name" value="Vps16_C"/>
</dbReference>
<evidence type="ECO:0000256" key="5">
    <source>
        <dbReference type="ARBA" id="ARBA00023329"/>
    </source>
</evidence>
<evidence type="ECO:0000256" key="2">
    <source>
        <dbReference type="ARBA" id="ARBA00004541"/>
    </source>
</evidence>
<evidence type="ECO:0000256" key="1">
    <source>
        <dbReference type="ARBA" id="ARBA00004412"/>
    </source>
</evidence>
<dbReference type="AlphaFoldDB" id="A0A5S6R5F5"/>
<sequence length="465" mass="53011">MDDDFWNTSTISCFSFDEQQAQAARTIEEFGNRLNSLDLDSSHSRETEASESSSLQSPKEQCSSSSFQSDSDKLRQRGNFAEHRGEGNATPEEYASLRKEFKKAQSKLSMLEHQLHQDRYKMTTCEETVRRIAQGEPYSFCSYRSAADKVSLLEKAFEFGDGDAICCVLLFLEGSLTPLAFRQLLLEYSYAAKHYVFMLRQLEDYEKLTETLLLLGQQEDLLDVELRKIKMQRDPEAKIRALRKAIGGAMFADSFADEQRCLQEQLDLLERQLPVEDSDTKAIVHGQGEKFFQYPKTRSLVGLSMMETLEYCCLYHCDSPENSFASPLSIRAQYGISDRQFGWAMTKALAVQQMWPELRKLILGKNFFGKQKIKSPIGCEQLLHLLSLHGAPSSEMAIYVMSLTNSQRKLDLAKKYKCDQIVVEQLVTMRDRVELLRYISGLPPNSESVQKASDALGNPNAKWKN</sequence>
<keyword evidence="5" id="KW-0968">Cytoplasmic vesicle</keyword>
<dbReference type="GO" id="GO:0099023">
    <property type="term" value="C:vesicle tethering complex"/>
    <property type="evidence" value="ECO:0007669"/>
    <property type="project" value="UniProtKB-ARBA"/>
</dbReference>
<evidence type="ECO:0000256" key="4">
    <source>
        <dbReference type="ARBA" id="ARBA00022753"/>
    </source>
</evidence>
<dbReference type="WBParaSite" id="TMUE_3000014442.1">
    <property type="protein sequence ID" value="TMUE_3000014442.1"/>
    <property type="gene ID" value="WBGene00285890"/>
</dbReference>
<comment type="subcellular location">
    <subcellularLocation>
        <location evidence="2">Cytoplasmic vesicle</location>
    </subcellularLocation>
    <subcellularLocation>
        <location evidence="1">Early endosome</location>
    </subcellularLocation>
    <subcellularLocation>
        <location evidence="3">Late endosome</location>
    </subcellularLocation>
</comment>
<evidence type="ECO:0000256" key="6">
    <source>
        <dbReference type="SAM" id="MobiDB-lite"/>
    </source>
</evidence>
<dbReference type="Gene3D" id="1.10.150.780">
    <property type="entry name" value="Vps16, C-terminal region"/>
    <property type="match status" value="1"/>
</dbReference>
<evidence type="ECO:0000256" key="3">
    <source>
        <dbReference type="ARBA" id="ARBA00004603"/>
    </source>
</evidence>
<dbReference type="PANTHER" id="PTHR13364:SF6">
    <property type="entry name" value="SPERMATOGENESIS-DEFECTIVE PROTEIN 39 HOMOLOG"/>
    <property type="match status" value="1"/>
</dbReference>
<feature type="domain" description="Vps16 C-terminal" evidence="7">
    <location>
        <begin position="153"/>
        <end position="402"/>
    </location>
</feature>
<organism evidence="8 9">
    <name type="scientific">Trichuris muris</name>
    <name type="common">Mouse whipworm</name>
    <dbReference type="NCBI Taxonomy" id="70415"/>
    <lineage>
        <taxon>Eukaryota</taxon>
        <taxon>Metazoa</taxon>
        <taxon>Ecdysozoa</taxon>
        <taxon>Nematoda</taxon>
        <taxon>Enoplea</taxon>
        <taxon>Dorylaimia</taxon>
        <taxon>Trichinellida</taxon>
        <taxon>Trichuridae</taxon>
        <taxon>Trichuris</taxon>
    </lineage>
</organism>
<protein>
    <submittedName>
        <fullName evidence="9">Vps16_C domain-containing protein</fullName>
    </submittedName>
</protein>
<evidence type="ECO:0000259" key="7">
    <source>
        <dbReference type="Pfam" id="PF04840"/>
    </source>
</evidence>
<dbReference type="Pfam" id="PF04840">
    <property type="entry name" value="Vps16_C"/>
    <property type="match status" value="1"/>
</dbReference>
<dbReference type="Proteomes" id="UP000046395">
    <property type="component" value="Unassembled WGS sequence"/>
</dbReference>
<evidence type="ECO:0000313" key="8">
    <source>
        <dbReference type="Proteomes" id="UP000046395"/>
    </source>
</evidence>
<keyword evidence="8" id="KW-1185">Reference proteome</keyword>
<dbReference type="GO" id="GO:0006886">
    <property type="term" value="P:intracellular protein transport"/>
    <property type="evidence" value="ECO:0007669"/>
    <property type="project" value="InterPro"/>
</dbReference>
<dbReference type="GO" id="GO:0005769">
    <property type="term" value="C:early endosome"/>
    <property type="evidence" value="ECO:0007669"/>
    <property type="project" value="UniProtKB-SubCell"/>
</dbReference>
<proteinExistence type="predicted"/>
<dbReference type="PANTHER" id="PTHR13364">
    <property type="entry name" value="DEFECTIVE SPERMATOGENESIS PROTEIN 39"/>
    <property type="match status" value="1"/>
</dbReference>
<dbReference type="GO" id="GO:0007034">
    <property type="term" value="P:vacuolar transport"/>
    <property type="evidence" value="ECO:0007669"/>
    <property type="project" value="TreeGrafter"/>
</dbReference>
<dbReference type="InterPro" id="IPR038132">
    <property type="entry name" value="Vps16_C_sf"/>
</dbReference>
<keyword evidence="4" id="KW-0967">Endosome</keyword>